<dbReference type="EMBL" id="GFTR01000688">
    <property type="protein sequence ID" value="JAW15738.1"/>
    <property type="molecule type" value="Transcribed_RNA"/>
</dbReference>
<name>A0A224Y046_9HEMI</name>
<proteinExistence type="predicted"/>
<sequence length="77" mass="8171">MYKVDFYFLLIRGSSAIVPSGLILNNCSASTPPGSSLSRGKISVNKFLILLALLSSTNLSNTLGLANTSCTFFVPAR</sequence>
<evidence type="ECO:0000313" key="1">
    <source>
        <dbReference type="EMBL" id="JAW15738.1"/>
    </source>
</evidence>
<protein>
    <submittedName>
        <fullName evidence="1">Putative secreted protein</fullName>
    </submittedName>
</protein>
<organism evidence="1">
    <name type="scientific">Panstrongylus lignarius</name>
    <dbReference type="NCBI Taxonomy" id="156445"/>
    <lineage>
        <taxon>Eukaryota</taxon>
        <taxon>Metazoa</taxon>
        <taxon>Ecdysozoa</taxon>
        <taxon>Arthropoda</taxon>
        <taxon>Hexapoda</taxon>
        <taxon>Insecta</taxon>
        <taxon>Pterygota</taxon>
        <taxon>Neoptera</taxon>
        <taxon>Paraneoptera</taxon>
        <taxon>Hemiptera</taxon>
        <taxon>Heteroptera</taxon>
        <taxon>Panheteroptera</taxon>
        <taxon>Cimicomorpha</taxon>
        <taxon>Reduviidae</taxon>
        <taxon>Triatominae</taxon>
        <taxon>Panstrongylus</taxon>
    </lineage>
</organism>
<accession>A0A224Y046</accession>
<dbReference type="AlphaFoldDB" id="A0A224Y046"/>
<reference evidence="1" key="1">
    <citation type="journal article" date="2018" name="PLoS Negl. Trop. Dis.">
        <title>An insight into the salivary gland and fat body transcriptome of Panstrongylus lignarius (Hemiptera: Heteroptera), the main vector of Chagas disease in Peru.</title>
        <authorList>
            <person name="Nevoa J.C."/>
            <person name="Mendes M.T."/>
            <person name="da Silva M.V."/>
            <person name="Soares S.C."/>
            <person name="Oliveira C.J.F."/>
            <person name="Ribeiro J.M.C."/>
        </authorList>
    </citation>
    <scope>NUCLEOTIDE SEQUENCE</scope>
</reference>